<sequence>MTNKSEYLYFEILHQILVLLKNKWDPKIIVVDFENSLINSVKYIFKNSTILGCYFSFKQASFRKMKKMCIPDKECQKVWIQKYPPTLWNSNYINNGEILQKTNNCLERYNRRIGDQFLNAHPNIFNFVEVIKNKALYFTTLTSSIRSGRIKLNDSNLEF</sequence>
<name>A0A0C2MYG4_THEKT</name>
<evidence type="ECO:0000313" key="2">
    <source>
        <dbReference type="Proteomes" id="UP000031668"/>
    </source>
</evidence>
<proteinExistence type="predicted"/>
<dbReference type="EMBL" id="JWZT01003493">
    <property type="protein sequence ID" value="KII66652.1"/>
    <property type="molecule type" value="Genomic_DNA"/>
</dbReference>
<dbReference type="Proteomes" id="UP000031668">
    <property type="component" value="Unassembled WGS sequence"/>
</dbReference>
<evidence type="ECO:0008006" key="3">
    <source>
        <dbReference type="Google" id="ProtNLM"/>
    </source>
</evidence>
<comment type="caution">
    <text evidence="1">The sequence shown here is derived from an EMBL/GenBank/DDBJ whole genome shotgun (WGS) entry which is preliminary data.</text>
</comment>
<organism evidence="1 2">
    <name type="scientific">Thelohanellus kitauei</name>
    <name type="common">Myxosporean</name>
    <dbReference type="NCBI Taxonomy" id="669202"/>
    <lineage>
        <taxon>Eukaryota</taxon>
        <taxon>Metazoa</taxon>
        <taxon>Cnidaria</taxon>
        <taxon>Myxozoa</taxon>
        <taxon>Myxosporea</taxon>
        <taxon>Bivalvulida</taxon>
        <taxon>Platysporina</taxon>
        <taxon>Myxobolidae</taxon>
        <taxon>Thelohanellus</taxon>
    </lineage>
</organism>
<keyword evidence="2" id="KW-1185">Reference proteome</keyword>
<evidence type="ECO:0000313" key="1">
    <source>
        <dbReference type="EMBL" id="KII66652.1"/>
    </source>
</evidence>
<reference evidence="1 2" key="1">
    <citation type="journal article" date="2014" name="Genome Biol. Evol.">
        <title>The genome of the myxosporean Thelohanellus kitauei shows adaptations to nutrient acquisition within its fish host.</title>
        <authorList>
            <person name="Yang Y."/>
            <person name="Xiong J."/>
            <person name="Zhou Z."/>
            <person name="Huo F."/>
            <person name="Miao W."/>
            <person name="Ran C."/>
            <person name="Liu Y."/>
            <person name="Zhang J."/>
            <person name="Feng J."/>
            <person name="Wang M."/>
            <person name="Wang M."/>
            <person name="Wang L."/>
            <person name="Yao B."/>
        </authorList>
    </citation>
    <scope>NUCLEOTIDE SEQUENCE [LARGE SCALE GENOMIC DNA]</scope>
    <source>
        <strain evidence="1">Wuqing</strain>
    </source>
</reference>
<accession>A0A0C2MYG4</accession>
<protein>
    <recommendedName>
        <fullName evidence="3">MULE transposase domain-containing protein</fullName>
    </recommendedName>
</protein>
<dbReference type="OrthoDB" id="119397at2759"/>
<dbReference type="AlphaFoldDB" id="A0A0C2MYG4"/>
<gene>
    <name evidence="1" type="ORF">RF11_01918</name>
</gene>